<protein>
    <submittedName>
        <fullName evidence="5">TPR domain-containing protein</fullName>
    </submittedName>
</protein>
<feature type="signal peptide" evidence="4">
    <location>
        <begin position="1"/>
        <end position="21"/>
    </location>
</feature>
<name>W0P9N9_ADVMD</name>
<dbReference type="STRING" id="1247726.MIM_c00840"/>
<dbReference type="Gene3D" id="1.25.40.10">
    <property type="entry name" value="Tetratricopeptide repeat domain"/>
    <property type="match status" value="1"/>
</dbReference>
<evidence type="ECO:0000256" key="2">
    <source>
        <dbReference type="ARBA" id="ARBA00022803"/>
    </source>
</evidence>
<evidence type="ECO:0000313" key="5">
    <source>
        <dbReference type="EMBL" id="AHG62187.1"/>
    </source>
</evidence>
<dbReference type="PANTHER" id="PTHR44186">
    <property type="match status" value="1"/>
</dbReference>
<keyword evidence="6" id="KW-1185">Reference proteome</keyword>
<evidence type="ECO:0000256" key="1">
    <source>
        <dbReference type="ARBA" id="ARBA00022737"/>
    </source>
</evidence>
<dbReference type="SMART" id="SM00028">
    <property type="entry name" value="TPR"/>
    <property type="match status" value="2"/>
</dbReference>
<keyword evidence="1" id="KW-0677">Repeat</keyword>
<dbReference type="AlphaFoldDB" id="W0P9N9"/>
<evidence type="ECO:0000256" key="4">
    <source>
        <dbReference type="SAM" id="SignalP"/>
    </source>
</evidence>
<sequence length="267" mass="29043">MYLFRHALLVSLTLSVLSGCASHPKLSAEEARLTRLTEDLSRRGDTASAVTLYERAVVSMPGNPDMLLGLGQAYLRNGDPKAASETFRKVYRLRDGDPEAVLGLGYAALLEGNTERAYALISDAAPKLNTYAAFNLLGITATLTGNFAHAHEAFNTAEALDKDNLEIKSNQALAYALDNDFPNAIQKMANVMASPLAEPHHARRQVLILVLANEDQQAEQLLQGMPRKERRSLLGQARRIRDIGDPARRASAIGLIPTFATRQGAHA</sequence>
<dbReference type="SUPFAM" id="SSF48452">
    <property type="entry name" value="TPR-like"/>
    <property type="match status" value="1"/>
</dbReference>
<dbReference type="PANTHER" id="PTHR44186:SF1">
    <property type="entry name" value="BARDET-BIEDL SYNDROME 4 PROTEIN"/>
    <property type="match status" value="1"/>
</dbReference>
<dbReference type="InterPro" id="IPR019734">
    <property type="entry name" value="TPR_rpt"/>
</dbReference>
<organism evidence="5 6">
    <name type="scientific">Advenella mimigardefordensis (strain DSM 17166 / LMG 22922 / DPN7)</name>
    <dbReference type="NCBI Taxonomy" id="1247726"/>
    <lineage>
        <taxon>Bacteria</taxon>
        <taxon>Pseudomonadati</taxon>
        <taxon>Pseudomonadota</taxon>
        <taxon>Betaproteobacteria</taxon>
        <taxon>Burkholderiales</taxon>
        <taxon>Alcaligenaceae</taxon>
    </lineage>
</organism>
<dbReference type="InterPro" id="IPR011990">
    <property type="entry name" value="TPR-like_helical_dom_sf"/>
</dbReference>
<dbReference type="Proteomes" id="UP000019095">
    <property type="component" value="Chromosome"/>
</dbReference>
<keyword evidence="2 3" id="KW-0802">TPR repeat</keyword>
<dbReference type="Pfam" id="PF13432">
    <property type="entry name" value="TPR_16"/>
    <property type="match status" value="1"/>
</dbReference>
<dbReference type="PATRIC" id="fig|1247726.3.peg.93"/>
<proteinExistence type="predicted"/>
<dbReference type="KEGG" id="amim:MIM_c00840"/>
<evidence type="ECO:0000313" key="6">
    <source>
        <dbReference type="Proteomes" id="UP000019095"/>
    </source>
</evidence>
<feature type="repeat" description="TPR" evidence="3">
    <location>
        <begin position="64"/>
        <end position="97"/>
    </location>
</feature>
<dbReference type="EMBL" id="CP003915">
    <property type="protein sequence ID" value="AHG62187.1"/>
    <property type="molecule type" value="Genomic_DNA"/>
</dbReference>
<dbReference type="eggNOG" id="ENOG5034B2V">
    <property type="taxonomic scope" value="Bacteria"/>
</dbReference>
<keyword evidence="4" id="KW-0732">Signal</keyword>
<reference evidence="5 6" key="1">
    <citation type="journal article" date="2014" name="Microbiology">
        <title>Unravelling the complete genome sequence of Advenella mimigardefordensis strain DPN7T and novel insights in the catabolism of the xenobiotic polythioester precursor 3,3'-dithiodipropionate.</title>
        <authorList>
            <person name="Wubbeler J.H."/>
            <person name="Hiessl S."/>
            <person name="Schuldes J."/>
            <person name="Thurmer A."/>
            <person name="Daniel R."/>
            <person name="Steinbuchel A."/>
        </authorList>
    </citation>
    <scope>NUCLEOTIDE SEQUENCE [LARGE SCALE GENOMIC DNA]</scope>
    <source>
        <strain evidence="6">DSM 17166 / LMG 22922 / DPN7</strain>
    </source>
</reference>
<dbReference type="HOGENOM" id="CLU_085358_0_0_4"/>
<feature type="chain" id="PRO_5004793816" evidence="4">
    <location>
        <begin position="22"/>
        <end position="267"/>
    </location>
</feature>
<dbReference type="PROSITE" id="PS51257">
    <property type="entry name" value="PROKAR_LIPOPROTEIN"/>
    <property type="match status" value="1"/>
</dbReference>
<gene>
    <name evidence="5" type="ORF">MIM_c00840</name>
</gene>
<evidence type="ECO:0000256" key="3">
    <source>
        <dbReference type="PROSITE-ProRule" id="PRU00339"/>
    </source>
</evidence>
<accession>W0P9N9</accession>
<dbReference type="PROSITE" id="PS50005">
    <property type="entry name" value="TPR"/>
    <property type="match status" value="1"/>
</dbReference>